<feature type="domain" description="HTH cro/C1-type" evidence="2">
    <location>
        <begin position="5"/>
        <end position="59"/>
    </location>
</feature>
<dbReference type="Pfam" id="PF01381">
    <property type="entry name" value="HTH_3"/>
    <property type="match status" value="1"/>
</dbReference>
<name>A0A2S1KRK0_9LACO</name>
<dbReference type="RefSeq" id="WP_108730460.1">
    <property type="nucleotide sequence ID" value="NZ_CP020928.1"/>
</dbReference>
<evidence type="ECO:0000313" key="4">
    <source>
        <dbReference type="Proteomes" id="UP000244870"/>
    </source>
</evidence>
<proteinExistence type="predicted"/>
<dbReference type="PROSITE" id="PS50943">
    <property type="entry name" value="HTH_CROC1"/>
    <property type="match status" value="1"/>
</dbReference>
<dbReference type="SUPFAM" id="SSF47413">
    <property type="entry name" value="lambda repressor-like DNA-binding domains"/>
    <property type="match status" value="1"/>
</dbReference>
<dbReference type="PANTHER" id="PTHR46558:SF11">
    <property type="entry name" value="HTH-TYPE TRANSCRIPTIONAL REGULATOR XRE"/>
    <property type="match status" value="1"/>
</dbReference>
<dbReference type="InterPro" id="IPR001387">
    <property type="entry name" value="Cro/C1-type_HTH"/>
</dbReference>
<dbReference type="Gene3D" id="1.10.260.40">
    <property type="entry name" value="lambda repressor-like DNA-binding domains"/>
    <property type="match status" value="1"/>
</dbReference>
<dbReference type="PANTHER" id="PTHR46558">
    <property type="entry name" value="TRACRIPTIONAL REGULATORY PROTEIN-RELATED-RELATED"/>
    <property type="match status" value="1"/>
</dbReference>
<dbReference type="InterPro" id="IPR010982">
    <property type="entry name" value="Lambda_DNA-bd_dom_sf"/>
</dbReference>
<dbReference type="CDD" id="cd00093">
    <property type="entry name" value="HTH_XRE"/>
    <property type="match status" value="1"/>
</dbReference>
<gene>
    <name evidence="3" type="ORF">B6254_1223</name>
</gene>
<reference evidence="3 4" key="1">
    <citation type="submission" date="2017-04" db="EMBL/GenBank/DDBJ databases">
        <title>Weissella cibaria strain m2 complete genome.</title>
        <authorList>
            <person name="Pan Q."/>
            <person name="Tan M."/>
            <person name="Yao F."/>
            <person name="Su S."/>
        </authorList>
    </citation>
    <scope>NUCLEOTIDE SEQUENCE [LARGE SCALE GENOMIC DNA]</scope>
    <source>
        <strain evidence="3 4">M2</strain>
    </source>
</reference>
<dbReference type="GO" id="GO:0003677">
    <property type="term" value="F:DNA binding"/>
    <property type="evidence" value="ECO:0007669"/>
    <property type="project" value="UniProtKB-KW"/>
</dbReference>
<evidence type="ECO:0000259" key="2">
    <source>
        <dbReference type="PROSITE" id="PS50943"/>
    </source>
</evidence>
<evidence type="ECO:0000313" key="3">
    <source>
        <dbReference type="EMBL" id="AWF95628.1"/>
    </source>
</evidence>
<keyword evidence="1" id="KW-0238">DNA-binding</keyword>
<organism evidence="3 4">
    <name type="scientific">Weissella cibaria</name>
    <dbReference type="NCBI Taxonomy" id="137591"/>
    <lineage>
        <taxon>Bacteria</taxon>
        <taxon>Bacillati</taxon>
        <taxon>Bacillota</taxon>
        <taxon>Bacilli</taxon>
        <taxon>Lactobacillales</taxon>
        <taxon>Lactobacillaceae</taxon>
        <taxon>Weissella</taxon>
    </lineage>
</organism>
<protein>
    <recommendedName>
        <fullName evidence="2">HTH cro/C1-type domain-containing protein</fullName>
    </recommendedName>
</protein>
<dbReference type="AlphaFoldDB" id="A0A2S1KRK0"/>
<dbReference type="EMBL" id="CP020928">
    <property type="protein sequence ID" value="AWF95628.1"/>
    <property type="molecule type" value="Genomic_DNA"/>
</dbReference>
<sequence length="61" mass="6942">MGYTLAQLRVGKRWTQKEAADAIGVSLASWAKWENHKSSPTQRNIDKILTSFNVAYDDIIF</sequence>
<accession>A0A2S1KRK0</accession>
<evidence type="ECO:0000256" key="1">
    <source>
        <dbReference type="ARBA" id="ARBA00023125"/>
    </source>
</evidence>
<dbReference type="SMART" id="SM00530">
    <property type="entry name" value="HTH_XRE"/>
    <property type="match status" value="1"/>
</dbReference>
<dbReference type="Proteomes" id="UP000244870">
    <property type="component" value="Chromosome"/>
</dbReference>